<evidence type="ECO:0000313" key="2">
    <source>
        <dbReference type="EMBL" id="AGH44069.1"/>
    </source>
</evidence>
<dbReference type="Proteomes" id="UP000011864">
    <property type="component" value="Chromosome"/>
</dbReference>
<accession>K6ZX89</accession>
<reference evidence="2 3" key="1">
    <citation type="journal article" date="2013" name="Genome Announc.">
        <title>Complete Genome Sequence of Glaciecola psychrophila Strain 170T.</title>
        <authorList>
            <person name="Yin J."/>
            <person name="Chen J."/>
            <person name="Liu G."/>
            <person name="Yu Y."/>
            <person name="Song L."/>
            <person name="Wang X."/>
            <person name="Qu X."/>
        </authorList>
    </citation>
    <scope>NUCLEOTIDE SEQUENCE [LARGE SCALE GENOMIC DNA]</scope>
    <source>
        <strain evidence="2 3">170</strain>
    </source>
</reference>
<dbReference type="STRING" id="1129794.C427_1960"/>
<keyword evidence="1" id="KW-0812">Transmembrane</keyword>
<dbReference type="PATRIC" id="fig|1129794.4.peg.1942"/>
<proteinExistence type="predicted"/>
<dbReference type="EMBL" id="CP003837">
    <property type="protein sequence ID" value="AGH44069.1"/>
    <property type="molecule type" value="Genomic_DNA"/>
</dbReference>
<gene>
    <name evidence="2" type="ORF">C427_1960</name>
</gene>
<dbReference type="AlphaFoldDB" id="K6ZX89"/>
<evidence type="ECO:0000313" key="3">
    <source>
        <dbReference type="Proteomes" id="UP000011864"/>
    </source>
</evidence>
<name>K6ZX89_9ALTE</name>
<keyword evidence="3" id="KW-1185">Reference proteome</keyword>
<organism evidence="2 3">
    <name type="scientific">Paraglaciecola psychrophila 170</name>
    <dbReference type="NCBI Taxonomy" id="1129794"/>
    <lineage>
        <taxon>Bacteria</taxon>
        <taxon>Pseudomonadati</taxon>
        <taxon>Pseudomonadota</taxon>
        <taxon>Gammaproteobacteria</taxon>
        <taxon>Alteromonadales</taxon>
        <taxon>Alteromonadaceae</taxon>
        <taxon>Paraglaciecola</taxon>
    </lineage>
</organism>
<sequence length="107" mass="12470">MWAGLFLYLGWKVLISFGHILGLDTADLDKQQDAGVAIFAYIFLFTLLIIGAFAGCLLCCISLSKIFRLPENDFRRILLSMLKIDRKERLLQRYYFWCFKMAYGNEI</sequence>
<dbReference type="KEGG" id="gps:C427_1960"/>
<dbReference type="HOGENOM" id="CLU_2207503_0_0_6"/>
<feature type="transmembrane region" description="Helical" evidence="1">
    <location>
        <begin position="38"/>
        <end position="67"/>
    </location>
</feature>
<evidence type="ECO:0000256" key="1">
    <source>
        <dbReference type="SAM" id="Phobius"/>
    </source>
</evidence>
<keyword evidence="1" id="KW-1133">Transmembrane helix</keyword>
<keyword evidence="1" id="KW-0472">Membrane</keyword>
<protein>
    <submittedName>
        <fullName evidence="2">Uncharacterized protein</fullName>
    </submittedName>
</protein>